<reference evidence="2 3" key="1">
    <citation type="submission" date="2018-05" db="EMBL/GenBank/DDBJ databases">
        <title>Streptomyces venezuelae.</title>
        <authorList>
            <person name="Kim W."/>
            <person name="Lee N."/>
            <person name="Cho B.-K."/>
        </authorList>
    </citation>
    <scope>NUCLEOTIDE SEQUENCE [LARGE SCALE GENOMIC DNA]</scope>
    <source>
        <strain evidence="2 3">ATCC 21018</strain>
    </source>
</reference>
<dbReference type="OrthoDB" id="7177610at2"/>
<dbReference type="PANTHER" id="PTHR30619">
    <property type="entry name" value="DNA INTERNALIZATION/COMPETENCE PROTEIN COMEC/REC2"/>
    <property type="match status" value="1"/>
</dbReference>
<proteinExistence type="predicted"/>
<dbReference type="Proteomes" id="UP000324101">
    <property type="component" value="Chromosome"/>
</dbReference>
<dbReference type="SUPFAM" id="SSF56281">
    <property type="entry name" value="Metallo-hydrolase/oxidoreductase"/>
    <property type="match status" value="1"/>
</dbReference>
<accession>A0A5P2DQ42</accession>
<evidence type="ECO:0000313" key="2">
    <source>
        <dbReference type="EMBL" id="QES56670.1"/>
    </source>
</evidence>
<protein>
    <recommendedName>
        <fullName evidence="1">Metallo-beta-lactamase domain-containing protein</fullName>
    </recommendedName>
</protein>
<dbReference type="Gene3D" id="3.60.15.10">
    <property type="entry name" value="Ribonuclease Z/Hydroxyacylglutathione hydrolase-like"/>
    <property type="match status" value="1"/>
</dbReference>
<organism evidence="2 3">
    <name type="scientific">Streptomyces venezuelae</name>
    <dbReference type="NCBI Taxonomy" id="54571"/>
    <lineage>
        <taxon>Bacteria</taxon>
        <taxon>Bacillati</taxon>
        <taxon>Actinomycetota</taxon>
        <taxon>Actinomycetes</taxon>
        <taxon>Kitasatosporales</taxon>
        <taxon>Streptomycetaceae</taxon>
        <taxon>Streptomyces</taxon>
    </lineage>
</organism>
<sequence length="357" mass="38536">MDAPVTSTATGQITDTLEVIVLDVGHGNCAVVRDSDRCVVVDAPPGPTLFDELERCGITHIDHLVLSHSDLDHMGSAVKLLWDTRFIIGMIWYNPDGTKQSKAWQNLARQAYLRHREGRLLNGQRNLNTASTADLSFSNRVKIEVLHPDLEMATLGPSDAATPLGRLTANTLSAVLRISLQDNPAVLLPADIDALALQRMISLNADLKAHVLVFPHHGGKAKTSDSRQFATAICQAVQPEFVLFSMARGGRFSNPDPEMVAGVRAARPQAHIACTQLSTHCHRETRLPTQKAHLNLHAAAGSSAGSCCAGTVTIGLNGDGLHITPSPAQHKEFIQLLDRPLCRADVIPVPPPRPHVC</sequence>
<dbReference type="InterPro" id="IPR001279">
    <property type="entry name" value="Metallo-B-lactamas"/>
</dbReference>
<dbReference type="EMBL" id="CP029189">
    <property type="protein sequence ID" value="QES56670.1"/>
    <property type="molecule type" value="Genomic_DNA"/>
</dbReference>
<evidence type="ECO:0000259" key="1">
    <source>
        <dbReference type="Pfam" id="PF00753"/>
    </source>
</evidence>
<feature type="domain" description="Metallo-beta-lactamase" evidence="1">
    <location>
        <begin position="23"/>
        <end position="81"/>
    </location>
</feature>
<dbReference type="PANTHER" id="PTHR30619:SF1">
    <property type="entry name" value="RECOMBINATION PROTEIN 2"/>
    <property type="match status" value="1"/>
</dbReference>
<name>A0A5P2DQ42_STRVZ</name>
<dbReference type="InterPro" id="IPR052159">
    <property type="entry name" value="Competence_DNA_uptake"/>
</dbReference>
<dbReference type="Pfam" id="PF00753">
    <property type="entry name" value="Lactamase_B"/>
    <property type="match status" value="1"/>
</dbReference>
<dbReference type="AlphaFoldDB" id="A0A5P2DQ42"/>
<gene>
    <name evidence="2" type="ORF">DEJ51_22870</name>
</gene>
<evidence type="ECO:0000313" key="3">
    <source>
        <dbReference type="Proteomes" id="UP000324101"/>
    </source>
</evidence>
<dbReference type="InterPro" id="IPR036866">
    <property type="entry name" value="RibonucZ/Hydroxyglut_hydro"/>
</dbReference>